<reference evidence="1 2" key="1">
    <citation type="submission" date="2012-04" db="EMBL/GenBank/DDBJ databases">
        <authorList>
            <person name="Harkins D.M."/>
            <person name="Madupu R."/>
            <person name="Durkin A.S."/>
            <person name="Torralba M."/>
            <person name="Methe B."/>
            <person name="Sutton G.G."/>
            <person name="Nelson K.E."/>
        </authorList>
    </citation>
    <scope>NUCLEOTIDE SEQUENCE [LARGE SCALE GENOMIC DNA]</scope>
    <source>
        <strain evidence="1 2">HK411</strain>
    </source>
</reference>
<comment type="caution">
    <text evidence="1">The sequence shown here is derived from an EMBL/GenBank/DDBJ whole genome shotgun (WGS) entry which is preliminary data.</text>
</comment>
<name>I2ND68_9PAST</name>
<evidence type="ECO:0000313" key="2">
    <source>
        <dbReference type="Proteomes" id="UP000003345"/>
    </source>
</evidence>
<accession>I2ND68</accession>
<protein>
    <submittedName>
        <fullName evidence="1">Uncharacterized protein</fullName>
    </submittedName>
</protein>
<dbReference type="EMBL" id="AJMU01000074">
    <property type="protein sequence ID" value="EIG23779.1"/>
    <property type="molecule type" value="Genomic_DNA"/>
</dbReference>
<dbReference type="PATRIC" id="fig|1095743.3.peg.1847"/>
<proteinExistence type="predicted"/>
<dbReference type="AlphaFoldDB" id="I2ND68"/>
<gene>
    <name evidence="1" type="ORF">HMPREF1054_0702</name>
</gene>
<dbReference type="Proteomes" id="UP000003345">
    <property type="component" value="Unassembled WGS sequence"/>
</dbReference>
<evidence type="ECO:0000313" key="1">
    <source>
        <dbReference type="EMBL" id="EIG23779.1"/>
    </source>
</evidence>
<organism evidence="1 2">
    <name type="scientific">Haemophilus paraphrohaemolyticus HK411</name>
    <dbReference type="NCBI Taxonomy" id="1095743"/>
    <lineage>
        <taxon>Bacteria</taxon>
        <taxon>Pseudomonadati</taxon>
        <taxon>Pseudomonadota</taxon>
        <taxon>Gammaproteobacteria</taxon>
        <taxon>Pasteurellales</taxon>
        <taxon>Pasteurellaceae</taxon>
        <taxon>Haemophilus</taxon>
    </lineage>
</organism>
<sequence>MHLQHCIDRMDKRVDAGTASTIAQVENPQASKPGASG</sequence>